<dbReference type="STRING" id="159449.B4N89_31110"/>
<comment type="caution">
    <text evidence="1">The sequence shown here is derived from an EMBL/GenBank/DDBJ whole genome shotgun (WGS) entry which is preliminary data.</text>
</comment>
<dbReference type="Pfam" id="PF19740">
    <property type="entry name" value="DUF6229"/>
    <property type="match status" value="1"/>
</dbReference>
<proteinExistence type="predicted"/>
<reference evidence="1 2" key="1">
    <citation type="submission" date="2017-03" db="EMBL/GenBank/DDBJ databases">
        <title>Draft genome sequence of Streptomyces scabrisporus NF3, endophyte isolated from Amphipterygium adstringens.</title>
        <authorList>
            <person name="Vazquez M."/>
            <person name="Ceapa C.D."/>
            <person name="Rodriguez Luna D."/>
            <person name="Sanchez Esquivel S."/>
        </authorList>
    </citation>
    <scope>NUCLEOTIDE SEQUENCE [LARGE SCALE GENOMIC DNA]</scope>
    <source>
        <strain evidence="1 2">NF3</strain>
    </source>
</reference>
<accession>A0A1T3NP75</accession>
<dbReference type="eggNOG" id="ENOG5032MVZ">
    <property type="taxonomic scope" value="Bacteria"/>
</dbReference>
<dbReference type="AlphaFoldDB" id="A0A1T3NP75"/>
<name>A0A1T3NP75_9ACTN</name>
<dbReference type="InterPro" id="IPR046197">
    <property type="entry name" value="DUF6229"/>
</dbReference>
<gene>
    <name evidence="1" type="ORF">B4N89_31110</name>
</gene>
<evidence type="ECO:0000313" key="1">
    <source>
        <dbReference type="EMBL" id="OPC78629.1"/>
    </source>
</evidence>
<evidence type="ECO:0000313" key="2">
    <source>
        <dbReference type="Proteomes" id="UP000190037"/>
    </source>
</evidence>
<dbReference type="Proteomes" id="UP000190037">
    <property type="component" value="Unassembled WGS sequence"/>
</dbReference>
<dbReference type="RefSeq" id="WP_078979831.1">
    <property type="nucleotide sequence ID" value="NZ_MWQN01000002.1"/>
</dbReference>
<keyword evidence="2" id="KW-1185">Reference proteome</keyword>
<protein>
    <submittedName>
        <fullName evidence="1">Uncharacterized protein</fullName>
    </submittedName>
</protein>
<organism evidence="1 2">
    <name type="scientific">Embleya scabrispora</name>
    <dbReference type="NCBI Taxonomy" id="159449"/>
    <lineage>
        <taxon>Bacteria</taxon>
        <taxon>Bacillati</taxon>
        <taxon>Actinomycetota</taxon>
        <taxon>Actinomycetes</taxon>
        <taxon>Kitasatosporales</taxon>
        <taxon>Streptomycetaceae</taxon>
        <taxon>Embleya</taxon>
    </lineage>
</organism>
<dbReference type="EMBL" id="MWQN01000002">
    <property type="protein sequence ID" value="OPC78629.1"/>
    <property type="molecule type" value="Genomic_DNA"/>
</dbReference>
<sequence length="67" mass="6932">MRTASNATRNTVVDAWRSGAETTDGMENPAGSLYIGGSATEQGLTEIDVAAISCGTACSWSRTRACC</sequence>
<dbReference type="OrthoDB" id="5525871at2"/>